<evidence type="ECO:0000256" key="4">
    <source>
        <dbReference type="ARBA" id="ARBA00022679"/>
    </source>
</evidence>
<dbReference type="InterPro" id="IPR036890">
    <property type="entry name" value="HATPase_C_sf"/>
</dbReference>
<feature type="modified residue" description="4-aspartylphosphate" evidence="6">
    <location>
        <position position="928"/>
    </location>
</feature>
<dbReference type="InterPro" id="IPR011006">
    <property type="entry name" value="CheY-like_superfamily"/>
</dbReference>
<evidence type="ECO:0000313" key="9">
    <source>
        <dbReference type="EMBL" id="OQO03246.1"/>
    </source>
</evidence>
<keyword evidence="5" id="KW-0418">Kinase</keyword>
<dbReference type="SMART" id="SM00091">
    <property type="entry name" value="PAS"/>
    <property type="match status" value="1"/>
</dbReference>
<keyword evidence="10" id="KW-1185">Reference proteome</keyword>
<evidence type="ECO:0000256" key="6">
    <source>
        <dbReference type="PROSITE-ProRule" id="PRU00169"/>
    </source>
</evidence>
<name>A0A1V8SVS2_9PEZI</name>
<gene>
    <name evidence="9" type="ORF">B0A48_11502</name>
</gene>
<reference evidence="10" key="1">
    <citation type="submission" date="2017-03" db="EMBL/GenBank/DDBJ databases">
        <title>Genomes of endolithic fungi from Antarctica.</title>
        <authorList>
            <person name="Coleine C."/>
            <person name="Masonjones S."/>
            <person name="Stajich J.E."/>
        </authorList>
    </citation>
    <scope>NUCLEOTIDE SEQUENCE [LARGE SCALE GENOMIC DNA]</scope>
    <source>
        <strain evidence="10">CCFEE 5527</strain>
    </source>
</reference>
<dbReference type="GO" id="GO:0000155">
    <property type="term" value="F:phosphorelay sensor kinase activity"/>
    <property type="evidence" value="ECO:0007669"/>
    <property type="project" value="InterPro"/>
</dbReference>
<dbReference type="CDD" id="cd00130">
    <property type="entry name" value="PAS"/>
    <property type="match status" value="1"/>
</dbReference>
<dbReference type="InterPro" id="IPR000014">
    <property type="entry name" value="PAS"/>
</dbReference>
<dbReference type="InterPro" id="IPR004358">
    <property type="entry name" value="Sig_transdc_His_kin-like_C"/>
</dbReference>
<dbReference type="Pfam" id="PF02518">
    <property type="entry name" value="HATPase_c"/>
    <property type="match status" value="1"/>
</dbReference>
<evidence type="ECO:0000259" key="8">
    <source>
        <dbReference type="PROSITE" id="PS50110"/>
    </source>
</evidence>
<proteinExistence type="predicted"/>
<protein>
    <recommendedName>
        <fullName evidence="2">histidine kinase</fullName>
        <ecNumber evidence="2">2.7.13.3</ecNumber>
    </recommendedName>
</protein>
<sequence>MAEPIESNEDNDMSLVHPSAPLADDRLTTRAVPIRPILERSETSSGHAWTESIPNTEHNALFLNYDWTKTPLGRLSNWDPVLRSYACMIFADSRGACLYWGPKQVALYNAEFAVFSGGAHPRLMGATFAVAFPELVADIQPMFAAIYQTGQAVSVDNIELMTERHGFLEEAYFVGQFVPVWGMSGNVEGVYNTTYESTSKVLSERRRRVTELVANMESYPVEKTLTEFMQALRSNPRDITVALMYTYDALVGEGMPNLTCSGSIGIPEGHNCAPQTALLETDQAGLIPLFRKARNSSTPVVINEASSDMTLFDGVTWAGFGEPSKTIVICALEISGNLHGFFLVGTNPRGAYDEATESSITDIAARLKLKWAESISKAQERKREAMLERLVTDSETRLQHMAHSAPVGMCQIGLDSRIAWANDQFYQITGHDRSKPDMSDFRAILAPEEYEKHDRLVANLLEGNVRAVREFRLKRGWKPPVSQEDDEEPYSTWILATNFPLIEHGLVKLLMVYVTDISHQKWAENVQSRNAKLATQAKRRQEAFLDVTSHEMRNPLTAITQLADGIARSVQYVPEVTPKAWQDVAEQNAAAADTILACAAHQRRVIDDVLILSRLDSQMLSIVPVCANTEKVVKDTIRMFSGESAMNDIKITAVKAMEPKSLQKINHILLDTSRMAQILINLISNAIKFTATQELREITVTYGYHAGIQPTKPPDFRTKYGGITWVTPTAAEHDNAALPPLQAGDDRLYAYFLVRDTGPGIDQDGINRLFQRFSQATPKTHITYGCSGLGLYIVRELVEKQGGRVGVASDPGEGSVFAFYIATMAGDEPEEPTKPSKTTAVANHTLTNGTADPEADRVYNILLVEDNLINQRILAKQLRMTGSTVEVADNGLDALTLLAKTDIWRDPSASPAGPAATNPIKVDLILMDVEMPVMDGLTATRRIRELEGEGRLAKRLPIIAVTANVRQEQVDTAVQAGVDKVLSKPFTTGEALEVIREIMS</sequence>
<evidence type="ECO:0000256" key="5">
    <source>
        <dbReference type="ARBA" id="ARBA00022777"/>
    </source>
</evidence>
<evidence type="ECO:0000256" key="3">
    <source>
        <dbReference type="ARBA" id="ARBA00022553"/>
    </source>
</evidence>
<dbReference type="Pfam" id="PF13188">
    <property type="entry name" value="PAS_8"/>
    <property type="match status" value="1"/>
</dbReference>
<dbReference type="EC" id="2.7.13.3" evidence="2"/>
<evidence type="ECO:0000256" key="2">
    <source>
        <dbReference type="ARBA" id="ARBA00012438"/>
    </source>
</evidence>
<evidence type="ECO:0000259" key="7">
    <source>
        <dbReference type="PROSITE" id="PS50109"/>
    </source>
</evidence>
<feature type="domain" description="Histidine kinase" evidence="7">
    <location>
        <begin position="547"/>
        <end position="825"/>
    </location>
</feature>
<dbReference type="STRING" id="1507870.A0A1V8SVS2"/>
<organism evidence="9 10">
    <name type="scientific">Cryoendolithus antarcticus</name>
    <dbReference type="NCBI Taxonomy" id="1507870"/>
    <lineage>
        <taxon>Eukaryota</taxon>
        <taxon>Fungi</taxon>
        <taxon>Dikarya</taxon>
        <taxon>Ascomycota</taxon>
        <taxon>Pezizomycotina</taxon>
        <taxon>Dothideomycetes</taxon>
        <taxon>Dothideomycetidae</taxon>
        <taxon>Cladosporiales</taxon>
        <taxon>Cladosporiaceae</taxon>
        <taxon>Cryoendolithus</taxon>
    </lineage>
</organism>
<dbReference type="Pfam" id="PF00512">
    <property type="entry name" value="HisKA"/>
    <property type="match status" value="1"/>
</dbReference>
<dbReference type="SUPFAM" id="SSF47384">
    <property type="entry name" value="Homodimeric domain of signal transducing histidine kinase"/>
    <property type="match status" value="1"/>
</dbReference>
<dbReference type="Gene3D" id="3.30.565.10">
    <property type="entry name" value="Histidine kinase-like ATPase, C-terminal domain"/>
    <property type="match status" value="1"/>
</dbReference>
<dbReference type="CDD" id="cd17546">
    <property type="entry name" value="REC_hyHK_CKI1_RcsC-like"/>
    <property type="match status" value="1"/>
</dbReference>
<dbReference type="GO" id="GO:0009927">
    <property type="term" value="F:histidine phosphotransfer kinase activity"/>
    <property type="evidence" value="ECO:0007669"/>
    <property type="project" value="TreeGrafter"/>
</dbReference>
<dbReference type="SMART" id="SM00388">
    <property type="entry name" value="HisKA"/>
    <property type="match status" value="1"/>
</dbReference>
<evidence type="ECO:0000256" key="1">
    <source>
        <dbReference type="ARBA" id="ARBA00000085"/>
    </source>
</evidence>
<dbReference type="SMART" id="SM00448">
    <property type="entry name" value="REC"/>
    <property type="match status" value="1"/>
</dbReference>
<dbReference type="InterPro" id="IPR005467">
    <property type="entry name" value="His_kinase_dom"/>
</dbReference>
<keyword evidence="4" id="KW-0808">Transferase</keyword>
<keyword evidence="3 6" id="KW-0597">Phosphoprotein</keyword>
<dbReference type="InParanoid" id="A0A1V8SVS2"/>
<dbReference type="InterPro" id="IPR036097">
    <property type="entry name" value="HisK_dim/P_sf"/>
</dbReference>
<dbReference type="InterPro" id="IPR003594">
    <property type="entry name" value="HATPase_dom"/>
</dbReference>
<comment type="catalytic activity">
    <reaction evidence="1">
        <text>ATP + protein L-histidine = ADP + protein N-phospho-L-histidine.</text>
        <dbReference type="EC" id="2.7.13.3"/>
    </reaction>
</comment>
<dbReference type="InterPro" id="IPR035965">
    <property type="entry name" value="PAS-like_dom_sf"/>
</dbReference>
<dbReference type="PANTHER" id="PTHR43047:SF72">
    <property type="entry name" value="OSMOSENSING HISTIDINE PROTEIN KINASE SLN1"/>
    <property type="match status" value="1"/>
</dbReference>
<dbReference type="Pfam" id="PF00072">
    <property type="entry name" value="Response_reg"/>
    <property type="match status" value="1"/>
</dbReference>
<dbReference type="InterPro" id="IPR003661">
    <property type="entry name" value="HisK_dim/P_dom"/>
</dbReference>
<dbReference type="InterPro" id="IPR001789">
    <property type="entry name" value="Sig_transdc_resp-reg_receiver"/>
</dbReference>
<dbReference type="OrthoDB" id="60033at2759"/>
<dbReference type="Gene3D" id="1.10.287.130">
    <property type="match status" value="1"/>
</dbReference>
<dbReference type="Proteomes" id="UP000192596">
    <property type="component" value="Unassembled WGS sequence"/>
</dbReference>
<accession>A0A1V8SVS2</accession>
<dbReference type="PROSITE" id="PS50110">
    <property type="entry name" value="RESPONSE_REGULATORY"/>
    <property type="match status" value="1"/>
</dbReference>
<dbReference type="AlphaFoldDB" id="A0A1V8SVS2"/>
<feature type="domain" description="Response regulatory" evidence="8">
    <location>
        <begin position="860"/>
        <end position="999"/>
    </location>
</feature>
<dbReference type="EMBL" id="NAJO01000025">
    <property type="protein sequence ID" value="OQO03246.1"/>
    <property type="molecule type" value="Genomic_DNA"/>
</dbReference>
<dbReference type="PRINTS" id="PR00344">
    <property type="entry name" value="BCTRLSENSOR"/>
</dbReference>
<comment type="caution">
    <text evidence="9">The sequence shown here is derived from an EMBL/GenBank/DDBJ whole genome shotgun (WGS) entry which is preliminary data.</text>
</comment>
<dbReference type="Gene3D" id="3.40.50.2300">
    <property type="match status" value="1"/>
</dbReference>
<dbReference type="PANTHER" id="PTHR43047">
    <property type="entry name" value="TWO-COMPONENT HISTIDINE PROTEIN KINASE"/>
    <property type="match status" value="1"/>
</dbReference>
<dbReference type="CDD" id="cd00082">
    <property type="entry name" value="HisKA"/>
    <property type="match status" value="1"/>
</dbReference>
<dbReference type="SUPFAM" id="SSF55785">
    <property type="entry name" value="PYP-like sensor domain (PAS domain)"/>
    <property type="match status" value="1"/>
</dbReference>
<evidence type="ECO:0000313" key="10">
    <source>
        <dbReference type="Proteomes" id="UP000192596"/>
    </source>
</evidence>
<dbReference type="SMART" id="SM00387">
    <property type="entry name" value="HATPase_c"/>
    <property type="match status" value="1"/>
</dbReference>
<dbReference type="SUPFAM" id="SSF55874">
    <property type="entry name" value="ATPase domain of HSP90 chaperone/DNA topoisomerase II/histidine kinase"/>
    <property type="match status" value="1"/>
</dbReference>
<dbReference type="NCBIfam" id="TIGR00229">
    <property type="entry name" value="sensory_box"/>
    <property type="match status" value="1"/>
</dbReference>
<dbReference type="Gene3D" id="3.30.450.20">
    <property type="entry name" value="PAS domain"/>
    <property type="match status" value="2"/>
</dbReference>
<dbReference type="SUPFAM" id="SSF52172">
    <property type="entry name" value="CheY-like"/>
    <property type="match status" value="1"/>
</dbReference>
<dbReference type="PROSITE" id="PS50109">
    <property type="entry name" value="HIS_KIN"/>
    <property type="match status" value="1"/>
</dbReference>
<dbReference type="GO" id="GO:0005886">
    <property type="term" value="C:plasma membrane"/>
    <property type="evidence" value="ECO:0007669"/>
    <property type="project" value="TreeGrafter"/>
</dbReference>